<dbReference type="HOGENOM" id="CLU_3001767_0_0_1"/>
<evidence type="ECO:0000313" key="3">
    <source>
        <dbReference type="Proteomes" id="UP000001074"/>
    </source>
</evidence>
<reference evidence="2" key="2">
    <citation type="submission" date="2025-08" db="UniProtKB">
        <authorList>
            <consortium name="Ensembl"/>
        </authorList>
    </citation>
    <scope>IDENTIFICATION</scope>
</reference>
<accession>G1Q816</accession>
<organism evidence="2 3">
    <name type="scientific">Myotis lucifugus</name>
    <name type="common">Little brown bat</name>
    <dbReference type="NCBI Taxonomy" id="59463"/>
    <lineage>
        <taxon>Eukaryota</taxon>
        <taxon>Metazoa</taxon>
        <taxon>Chordata</taxon>
        <taxon>Craniata</taxon>
        <taxon>Vertebrata</taxon>
        <taxon>Euteleostomi</taxon>
        <taxon>Mammalia</taxon>
        <taxon>Eutheria</taxon>
        <taxon>Laurasiatheria</taxon>
        <taxon>Chiroptera</taxon>
        <taxon>Yangochiroptera</taxon>
        <taxon>Vespertilionidae</taxon>
        <taxon>Myotis</taxon>
    </lineage>
</organism>
<dbReference type="EMBL" id="AAPE02041573">
    <property type="status" value="NOT_ANNOTATED_CDS"/>
    <property type="molecule type" value="Genomic_DNA"/>
</dbReference>
<keyword evidence="1" id="KW-0812">Transmembrane</keyword>
<dbReference type="Ensembl" id="ENSMLUT00000029981.1">
    <property type="protein sequence ID" value="ENSMLUP00000019849.1"/>
    <property type="gene ID" value="ENSMLUG00000028279.1"/>
</dbReference>
<evidence type="ECO:0000313" key="2">
    <source>
        <dbReference type="Ensembl" id="ENSMLUP00000019849.1"/>
    </source>
</evidence>
<dbReference type="Proteomes" id="UP000001074">
    <property type="component" value="Unassembled WGS sequence"/>
</dbReference>
<reference evidence="2" key="3">
    <citation type="submission" date="2025-09" db="UniProtKB">
        <authorList>
            <consortium name="Ensembl"/>
        </authorList>
    </citation>
    <scope>IDENTIFICATION</scope>
</reference>
<keyword evidence="1" id="KW-1133">Transmembrane helix</keyword>
<protein>
    <submittedName>
        <fullName evidence="2">Uncharacterized protein</fullName>
    </submittedName>
</protein>
<evidence type="ECO:0000256" key="1">
    <source>
        <dbReference type="SAM" id="Phobius"/>
    </source>
</evidence>
<feature type="transmembrane region" description="Helical" evidence="1">
    <location>
        <begin position="28"/>
        <end position="49"/>
    </location>
</feature>
<name>G1Q816_MYOLU</name>
<dbReference type="AlphaFoldDB" id="G1Q816"/>
<dbReference type="InParanoid" id="G1Q816"/>
<keyword evidence="3" id="KW-1185">Reference proteome</keyword>
<reference evidence="2 3" key="1">
    <citation type="journal article" date="2011" name="Nature">
        <title>A high-resolution map of human evolutionary constraint using 29 mammals.</title>
        <authorList>
            <person name="Lindblad-Toh K."/>
            <person name="Garber M."/>
            <person name="Zuk O."/>
            <person name="Lin M.F."/>
            <person name="Parker B.J."/>
            <person name="Washietl S."/>
            <person name="Kheradpour P."/>
            <person name="Ernst J."/>
            <person name="Jordan G."/>
            <person name="Mauceli E."/>
            <person name="Ward L.D."/>
            <person name="Lowe C.B."/>
            <person name="Holloway A.K."/>
            <person name="Clamp M."/>
            <person name="Gnerre S."/>
            <person name="Alfoldi J."/>
            <person name="Beal K."/>
            <person name="Chang J."/>
            <person name="Clawson H."/>
            <person name="Cuff J."/>
            <person name="Di Palma F."/>
            <person name="Fitzgerald S."/>
            <person name="Flicek P."/>
            <person name="Guttman M."/>
            <person name="Hubisz M.J."/>
            <person name="Jaffe D.B."/>
            <person name="Jungreis I."/>
            <person name="Kent W.J."/>
            <person name="Kostka D."/>
            <person name="Lara M."/>
            <person name="Martins A.L."/>
            <person name="Massingham T."/>
            <person name="Moltke I."/>
            <person name="Raney B.J."/>
            <person name="Rasmussen M.D."/>
            <person name="Robinson J."/>
            <person name="Stark A."/>
            <person name="Vilella A.J."/>
            <person name="Wen J."/>
            <person name="Xie X."/>
            <person name="Zody M.C."/>
            <person name="Baldwin J."/>
            <person name="Bloom T."/>
            <person name="Chin C.W."/>
            <person name="Heiman D."/>
            <person name="Nicol R."/>
            <person name="Nusbaum C."/>
            <person name="Young S."/>
            <person name="Wilkinson J."/>
            <person name="Worley K.C."/>
            <person name="Kovar C.L."/>
            <person name="Muzny D.M."/>
            <person name="Gibbs R.A."/>
            <person name="Cree A."/>
            <person name="Dihn H.H."/>
            <person name="Fowler G."/>
            <person name="Jhangiani S."/>
            <person name="Joshi V."/>
            <person name="Lee S."/>
            <person name="Lewis L.R."/>
            <person name="Nazareth L.V."/>
            <person name="Okwuonu G."/>
            <person name="Santibanez J."/>
            <person name="Warren W.C."/>
            <person name="Mardis E.R."/>
            <person name="Weinstock G.M."/>
            <person name="Wilson R.K."/>
            <person name="Delehaunty K."/>
            <person name="Dooling D."/>
            <person name="Fronik C."/>
            <person name="Fulton L."/>
            <person name="Fulton B."/>
            <person name="Graves T."/>
            <person name="Minx P."/>
            <person name="Sodergren E."/>
            <person name="Birney E."/>
            <person name="Margulies E.H."/>
            <person name="Herrero J."/>
            <person name="Green E.D."/>
            <person name="Haussler D."/>
            <person name="Siepel A."/>
            <person name="Goldman N."/>
            <person name="Pollard K.S."/>
            <person name="Pedersen J.S."/>
            <person name="Lander E.S."/>
            <person name="Kellis M."/>
        </authorList>
    </citation>
    <scope>NUCLEOTIDE SEQUENCE [LARGE SCALE GENOMIC DNA]</scope>
</reference>
<keyword evidence="1" id="KW-0472">Membrane</keyword>
<sequence>GGRSFGGNPRGVEAGRGRVAMPRPHLEFSPQLSVAMNFILLYYIVLAAINHQVYLTL</sequence>
<proteinExistence type="predicted"/>